<dbReference type="Pfam" id="PF00122">
    <property type="entry name" value="E1-E2_ATPase"/>
    <property type="match status" value="1"/>
</dbReference>
<evidence type="ECO:0000256" key="2">
    <source>
        <dbReference type="ARBA" id="ARBA00006024"/>
    </source>
</evidence>
<dbReference type="Pfam" id="PF00702">
    <property type="entry name" value="Hydrolase"/>
    <property type="match status" value="1"/>
</dbReference>
<dbReference type="InterPro" id="IPR036412">
    <property type="entry name" value="HAD-like_sf"/>
</dbReference>
<dbReference type="PRINTS" id="PR00942">
    <property type="entry name" value="CUATPASEI"/>
</dbReference>
<feature type="transmembrane region" description="Helical" evidence="12">
    <location>
        <begin position="267"/>
        <end position="289"/>
    </location>
</feature>
<dbReference type="GO" id="GO:0005886">
    <property type="term" value="C:plasma membrane"/>
    <property type="evidence" value="ECO:0007669"/>
    <property type="project" value="UniProtKB-SubCell"/>
</dbReference>
<comment type="catalytic activity">
    <reaction evidence="10">
        <text>ATP + H2O = ADP + phosphate + H(+)</text>
        <dbReference type="Rhea" id="RHEA:13065"/>
        <dbReference type="ChEBI" id="CHEBI:15377"/>
        <dbReference type="ChEBI" id="CHEBI:15378"/>
        <dbReference type="ChEBI" id="CHEBI:30616"/>
        <dbReference type="ChEBI" id="CHEBI:43474"/>
        <dbReference type="ChEBI" id="CHEBI:456216"/>
    </reaction>
</comment>
<evidence type="ECO:0000256" key="8">
    <source>
        <dbReference type="ARBA" id="ARBA00022989"/>
    </source>
</evidence>
<evidence type="ECO:0000256" key="3">
    <source>
        <dbReference type="ARBA" id="ARBA00022692"/>
    </source>
</evidence>
<dbReference type="CDD" id="cd02094">
    <property type="entry name" value="P-type_ATPase_Cu-like"/>
    <property type="match status" value="1"/>
</dbReference>
<dbReference type="InterPro" id="IPR036163">
    <property type="entry name" value="HMA_dom_sf"/>
</dbReference>
<sequence length="848" mass="86471">MSENTDATAPAAEAVLDIEGMTCASCVARVEKRLGRVEGVTAAVNLATETARVRYPAGLDTAALVGAVRAAGYDATVRARGGARTTGGPSSATAEPTRDAETTAPRAVPVPAPGGEIDATTGRPLDSASAPSLSPHPAAAFAPGERESARTHGVAAGAHEHASGDENLSGAHSTAPGAHEHASADAHVHVHDTADAPGTTPLRVRLWVSLGLAVPVVALGMIPAWQFPGWQWVSLVLATPIVLWGGWPFHRATLRNARHGAATMDTLITLGTFAAYLWSVWALVFGSAGRIGIRHEVMLFGPVHDATSVVYFEVAAAVTVFLLLGRVIEQRSTRRAGAALRALLDLGAREAELADGRRIDIDALAVDDVFVVRPGATVATDGVVLEGRASVDESMLTGESLPVDVGPGSSVTGGTIASGGRLVVRATGVGEQTRLARIARLVEDAQLGKSRVQRLADRISGVFVPVVIVLAALTLVAWIVAGQPVAAGFTAAVAVLIIACPCALGLATPIAILVGTGRGAQLGILVTGPAALESAERIDTIVLDKTGTLTSGRMSVARVTPAESQDAADALRRIAAVERGSEHPVAHAIVAAAGEGPVATDLESLPGRGVVGTVDGVRVFAGRPELAAELGAALPDALAAAVADGEQRGTVVVAGWADAAGAMRARAVIEVADTVRPESARAVAELRAMGLEPVLLTGDNPHVAAAVAAELGIERVRAGVPPEGKLAEIAALRGEGRTVAMVGDGVNDAAALASADLGIAMGGGTDAALHASDVALMRDDPRGIVTAVRLSRRTMRVIRGNLFWAFAYNVAALPLAALGLLNPMLAGAAMAFSSVFVVLNSLRLRRAA</sequence>
<comment type="subcellular location">
    <subcellularLocation>
        <location evidence="1">Cell membrane</location>
        <topology evidence="1">Multi-pass membrane protein</topology>
    </subcellularLocation>
</comment>
<dbReference type="RefSeq" id="WP_058232247.1">
    <property type="nucleotide sequence ID" value="NZ_FMYG01000004.1"/>
</dbReference>
<dbReference type="Gene3D" id="3.40.1110.10">
    <property type="entry name" value="Calcium-transporting ATPase, cytoplasmic domain N"/>
    <property type="match status" value="1"/>
</dbReference>
<feature type="transmembrane region" description="Helical" evidence="12">
    <location>
        <begin position="309"/>
        <end position="328"/>
    </location>
</feature>
<feature type="transmembrane region" description="Helical" evidence="12">
    <location>
        <begin position="206"/>
        <end position="224"/>
    </location>
</feature>
<gene>
    <name evidence="15" type="ORF">SAMN05216418_2059</name>
</gene>
<evidence type="ECO:0000259" key="14">
    <source>
        <dbReference type="PROSITE" id="PS50846"/>
    </source>
</evidence>
<dbReference type="InterPro" id="IPR023214">
    <property type="entry name" value="HAD_sf"/>
</dbReference>
<dbReference type="SUPFAM" id="SSF81665">
    <property type="entry name" value="Calcium ATPase, transmembrane domain M"/>
    <property type="match status" value="1"/>
</dbReference>
<dbReference type="GO" id="GO:0016887">
    <property type="term" value="F:ATP hydrolysis activity"/>
    <property type="evidence" value="ECO:0007669"/>
    <property type="project" value="InterPro"/>
</dbReference>
<keyword evidence="4 12" id="KW-0479">Metal-binding</keyword>
<dbReference type="GO" id="GO:0005507">
    <property type="term" value="F:copper ion binding"/>
    <property type="evidence" value="ECO:0007669"/>
    <property type="project" value="TreeGrafter"/>
</dbReference>
<dbReference type="PROSITE" id="PS50846">
    <property type="entry name" value="HMA_2"/>
    <property type="match status" value="1"/>
</dbReference>
<dbReference type="PROSITE" id="PS00154">
    <property type="entry name" value="ATPASE_E1_E2"/>
    <property type="match status" value="1"/>
</dbReference>
<dbReference type="InterPro" id="IPR059000">
    <property type="entry name" value="ATPase_P-type_domA"/>
</dbReference>
<dbReference type="PANTHER" id="PTHR43520:SF8">
    <property type="entry name" value="P-TYPE CU(+) TRANSPORTER"/>
    <property type="match status" value="1"/>
</dbReference>
<dbReference type="SUPFAM" id="SSF81653">
    <property type="entry name" value="Calcium ATPase, transduction domain A"/>
    <property type="match status" value="1"/>
</dbReference>
<feature type="compositionally biased region" description="Low complexity" evidence="13">
    <location>
        <begin position="102"/>
        <end position="116"/>
    </location>
</feature>
<proteinExistence type="inferred from homology"/>
<protein>
    <recommendedName>
        <fullName evidence="11">Cation-transporting P-type ATPase B</fullName>
    </recommendedName>
</protein>
<evidence type="ECO:0000256" key="4">
    <source>
        <dbReference type="ARBA" id="ARBA00022723"/>
    </source>
</evidence>
<evidence type="ECO:0000256" key="9">
    <source>
        <dbReference type="ARBA" id="ARBA00023136"/>
    </source>
</evidence>
<dbReference type="SFLD" id="SFLDF00027">
    <property type="entry name" value="p-type_atpase"/>
    <property type="match status" value="1"/>
</dbReference>
<evidence type="ECO:0000313" key="15">
    <source>
        <dbReference type="EMBL" id="SDC32978.1"/>
    </source>
</evidence>
<feature type="compositionally biased region" description="Low complexity" evidence="13">
    <location>
        <begin position="80"/>
        <end position="94"/>
    </location>
</feature>
<evidence type="ECO:0000256" key="7">
    <source>
        <dbReference type="ARBA" id="ARBA00022967"/>
    </source>
</evidence>
<keyword evidence="7" id="KW-1278">Translocase</keyword>
<evidence type="ECO:0000256" key="13">
    <source>
        <dbReference type="SAM" id="MobiDB-lite"/>
    </source>
</evidence>
<dbReference type="InterPro" id="IPR018303">
    <property type="entry name" value="ATPase_P-typ_P_site"/>
</dbReference>
<dbReference type="InterPro" id="IPR027256">
    <property type="entry name" value="P-typ_ATPase_IB"/>
</dbReference>
<evidence type="ECO:0000256" key="5">
    <source>
        <dbReference type="ARBA" id="ARBA00022741"/>
    </source>
</evidence>
<feature type="compositionally biased region" description="Basic and acidic residues" evidence="13">
    <location>
        <begin position="178"/>
        <end position="187"/>
    </location>
</feature>
<dbReference type="Pfam" id="PF00403">
    <property type="entry name" value="HMA"/>
    <property type="match status" value="1"/>
</dbReference>
<evidence type="ECO:0000256" key="1">
    <source>
        <dbReference type="ARBA" id="ARBA00004651"/>
    </source>
</evidence>
<feature type="transmembrane region" description="Helical" evidence="12">
    <location>
        <begin position="801"/>
        <end position="818"/>
    </location>
</feature>
<feature type="region of interest" description="Disordered" evidence="13">
    <location>
        <begin position="80"/>
        <end position="187"/>
    </location>
</feature>
<keyword evidence="5 12" id="KW-0547">Nucleotide-binding</keyword>
<dbReference type="Gene3D" id="2.70.150.10">
    <property type="entry name" value="Calcium-transporting ATPase, cytoplasmic transduction domain A"/>
    <property type="match status" value="1"/>
</dbReference>
<feature type="transmembrane region" description="Helical" evidence="12">
    <location>
        <begin position="459"/>
        <end position="481"/>
    </location>
</feature>
<feature type="compositionally biased region" description="Low complexity" evidence="13">
    <location>
        <begin position="127"/>
        <end position="143"/>
    </location>
</feature>
<feature type="domain" description="HMA" evidence="14">
    <location>
        <begin position="12"/>
        <end position="76"/>
    </location>
</feature>
<dbReference type="InterPro" id="IPR008250">
    <property type="entry name" value="ATPase_P-typ_transduc_dom_A_sf"/>
</dbReference>
<dbReference type="STRING" id="993073.AS029_08965"/>
<dbReference type="SUPFAM" id="SSF56784">
    <property type="entry name" value="HAD-like"/>
    <property type="match status" value="1"/>
</dbReference>
<dbReference type="AlphaFoldDB" id="A0A1G6KQ73"/>
<dbReference type="InterPro" id="IPR001757">
    <property type="entry name" value="P_typ_ATPase"/>
</dbReference>
<organism evidence="15 16">
    <name type="scientific">Microbacterium enclense</name>
    <dbReference type="NCBI Taxonomy" id="993073"/>
    <lineage>
        <taxon>Bacteria</taxon>
        <taxon>Bacillati</taxon>
        <taxon>Actinomycetota</taxon>
        <taxon>Actinomycetes</taxon>
        <taxon>Micrococcales</taxon>
        <taxon>Microbacteriaceae</taxon>
        <taxon>Microbacterium</taxon>
    </lineage>
</organism>
<dbReference type="Gene3D" id="3.30.70.100">
    <property type="match status" value="1"/>
</dbReference>
<dbReference type="GO" id="GO:0043682">
    <property type="term" value="F:P-type divalent copper transporter activity"/>
    <property type="evidence" value="ECO:0007669"/>
    <property type="project" value="TreeGrafter"/>
</dbReference>
<dbReference type="InterPro" id="IPR044492">
    <property type="entry name" value="P_typ_ATPase_HD_dom"/>
</dbReference>
<keyword evidence="12" id="KW-1003">Cell membrane</keyword>
<dbReference type="OrthoDB" id="7059309at2"/>
<dbReference type="InterPro" id="IPR006121">
    <property type="entry name" value="HMA_dom"/>
</dbReference>
<keyword evidence="6 12" id="KW-0067">ATP-binding</keyword>
<dbReference type="SUPFAM" id="SSF55008">
    <property type="entry name" value="HMA, heavy metal-associated domain"/>
    <property type="match status" value="1"/>
</dbReference>
<evidence type="ECO:0000256" key="11">
    <source>
        <dbReference type="ARBA" id="ARBA00074171"/>
    </source>
</evidence>
<dbReference type="SFLD" id="SFLDG00002">
    <property type="entry name" value="C1.7:_P-type_atpase_like"/>
    <property type="match status" value="1"/>
</dbReference>
<dbReference type="PRINTS" id="PR00119">
    <property type="entry name" value="CATATPASE"/>
</dbReference>
<dbReference type="EMBL" id="FMYG01000004">
    <property type="protein sequence ID" value="SDC32978.1"/>
    <property type="molecule type" value="Genomic_DNA"/>
</dbReference>
<dbReference type="FunFam" id="2.70.150.10:FF:000002">
    <property type="entry name" value="Copper-transporting ATPase 1, putative"/>
    <property type="match status" value="1"/>
</dbReference>
<dbReference type="SFLD" id="SFLDS00003">
    <property type="entry name" value="Haloacid_Dehalogenase"/>
    <property type="match status" value="1"/>
</dbReference>
<evidence type="ECO:0000256" key="6">
    <source>
        <dbReference type="ARBA" id="ARBA00022840"/>
    </source>
</evidence>
<dbReference type="PROSITE" id="PS01047">
    <property type="entry name" value="HMA_1"/>
    <property type="match status" value="1"/>
</dbReference>
<name>A0A1G6KQ73_9MICO</name>
<dbReference type="Gene3D" id="3.40.50.1000">
    <property type="entry name" value="HAD superfamily/HAD-like"/>
    <property type="match status" value="1"/>
</dbReference>
<feature type="transmembrane region" description="Helical" evidence="12">
    <location>
        <begin position="487"/>
        <end position="514"/>
    </location>
</feature>
<dbReference type="GO" id="GO:0005524">
    <property type="term" value="F:ATP binding"/>
    <property type="evidence" value="ECO:0007669"/>
    <property type="project" value="UniProtKB-UniRule"/>
</dbReference>
<dbReference type="CDD" id="cd00371">
    <property type="entry name" value="HMA"/>
    <property type="match status" value="1"/>
</dbReference>
<accession>A0A1G6KQ73</accession>
<dbReference type="NCBIfam" id="TIGR01511">
    <property type="entry name" value="ATPase-IB1_Cu"/>
    <property type="match status" value="1"/>
</dbReference>
<keyword evidence="9 12" id="KW-0472">Membrane</keyword>
<feature type="transmembrane region" description="Helical" evidence="12">
    <location>
        <begin position="824"/>
        <end position="842"/>
    </location>
</feature>
<dbReference type="PANTHER" id="PTHR43520">
    <property type="entry name" value="ATP7, ISOFORM B"/>
    <property type="match status" value="1"/>
</dbReference>
<evidence type="ECO:0000313" key="16">
    <source>
        <dbReference type="Proteomes" id="UP000183203"/>
    </source>
</evidence>
<dbReference type="Proteomes" id="UP000183203">
    <property type="component" value="Unassembled WGS sequence"/>
</dbReference>
<dbReference type="InterPro" id="IPR017969">
    <property type="entry name" value="Heavy-metal-associated_CS"/>
</dbReference>
<feature type="transmembrane region" description="Helical" evidence="12">
    <location>
        <begin position="230"/>
        <end position="247"/>
    </location>
</feature>
<evidence type="ECO:0000256" key="12">
    <source>
        <dbReference type="RuleBase" id="RU362081"/>
    </source>
</evidence>
<evidence type="ECO:0000256" key="10">
    <source>
        <dbReference type="ARBA" id="ARBA00049360"/>
    </source>
</evidence>
<dbReference type="NCBIfam" id="TIGR01494">
    <property type="entry name" value="ATPase_P-type"/>
    <property type="match status" value="1"/>
</dbReference>
<dbReference type="InterPro" id="IPR023299">
    <property type="entry name" value="ATPase_P-typ_cyto_dom_N"/>
</dbReference>
<reference evidence="15 16" key="1">
    <citation type="submission" date="2016-09" db="EMBL/GenBank/DDBJ databases">
        <authorList>
            <person name="Capua I."/>
            <person name="De Benedictis P."/>
            <person name="Joannis T."/>
            <person name="Lombin L.H."/>
            <person name="Cattoli G."/>
        </authorList>
    </citation>
    <scope>NUCLEOTIDE SEQUENCE [LARGE SCALE GENOMIC DNA]</scope>
    <source>
        <strain evidence="15 16">NIO-1002</strain>
    </source>
</reference>
<dbReference type="NCBIfam" id="TIGR01525">
    <property type="entry name" value="ATPase-IB_hvy"/>
    <property type="match status" value="1"/>
</dbReference>
<dbReference type="GO" id="GO:0055070">
    <property type="term" value="P:copper ion homeostasis"/>
    <property type="evidence" value="ECO:0007669"/>
    <property type="project" value="TreeGrafter"/>
</dbReference>
<dbReference type="FunFam" id="3.30.70.100:FF:000005">
    <property type="entry name" value="Copper-exporting P-type ATPase A"/>
    <property type="match status" value="1"/>
</dbReference>
<dbReference type="PROSITE" id="PS01229">
    <property type="entry name" value="COF_2"/>
    <property type="match status" value="1"/>
</dbReference>
<keyword evidence="8 12" id="KW-1133">Transmembrane helix</keyword>
<dbReference type="InterPro" id="IPR023298">
    <property type="entry name" value="ATPase_P-typ_TM_dom_sf"/>
</dbReference>
<comment type="similarity">
    <text evidence="2 12">Belongs to the cation transport ATPase (P-type) (TC 3.A.3) family. Type IB subfamily.</text>
</comment>
<keyword evidence="3 12" id="KW-0812">Transmembrane</keyword>